<dbReference type="Pfam" id="PF12937">
    <property type="entry name" value="F-box-like"/>
    <property type="match status" value="1"/>
</dbReference>
<dbReference type="EMBL" id="DS232806">
    <property type="protein sequence ID" value="EDS45898.1"/>
    <property type="molecule type" value="Genomic_DNA"/>
</dbReference>
<dbReference type="AlphaFoldDB" id="B0XE65"/>
<dbReference type="STRING" id="7176.B0XE65"/>
<dbReference type="VEuPathDB" id="VectorBase:CQUJHB003689"/>
<reference evidence="3" key="2">
    <citation type="submission" date="2020-05" db="UniProtKB">
        <authorList>
            <consortium name="EnsemblMetazoa"/>
        </authorList>
    </citation>
    <scope>IDENTIFICATION</scope>
    <source>
        <strain evidence="3">JHB</strain>
    </source>
</reference>
<evidence type="ECO:0000313" key="4">
    <source>
        <dbReference type="Proteomes" id="UP000002320"/>
    </source>
</evidence>
<sequence length="472" mass="53382">MASSEPVATSCDEVSSLPPEVWLLIFQYLERDYLREIRLTCRQWMQLVDQTKSLRAAFCVVFRSCTMDRKFNPRNLYPAALYAEVDHVRLVAITGTWWSTFGAILTRLDFRGCRIALPELWALLSGTPNLEELILIVNKYQLAPEPTDLSWKLEKLKSLSCDAIFDTLGRICPRLEVLMLPNYGKTRGYAKLCHLLDSVQGTLKTLSCYFTPDTVKQIAGMSRLKLTCVLHRGKGGTAVELSRLQPSIEDLKVSFASTKDLCEIGRNLPNLQHIRITTCKNKSLFLPSFLANMPQLKGLSITAGSERSINFAEFKAPLLKALRLELFRIESSGWRHFLANCPNLEMNDLTDCTLASWSEVFDPQPQSLSYLRLEKVCVSQNTASTISGQRTFNLKELKVLCCDDIPSAIVQQLLPRVRRRVSLYCDGDLQLRRRFFFGATSAAEEAAHSSVCPYGCFSAGRHRLPPMPFKPY</sequence>
<evidence type="ECO:0000313" key="3">
    <source>
        <dbReference type="EnsemblMetazoa" id="CPIJ017727-PA"/>
    </source>
</evidence>
<dbReference type="OrthoDB" id="3219396at2759"/>
<gene>
    <name evidence="3" type="primary">6051500</name>
    <name evidence="2" type="ORF">CpipJ_CPIJ017727</name>
</gene>
<accession>B0XE65</accession>
<feature type="domain" description="F-box" evidence="1">
    <location>
        <begin position="11"/>
        <end position="57"/>
    </location>
</feature>
<dbReference type="InParanoid" id="B0XE65"/>
<evidence type="ECO:0000259" key="1">
    <source>
        <dbReference type="PROSITE" id="PS50181"/>
    </source>
</evidence>
<evidence type="ECO:0000313" key="2">
    <source>
        <dbReference type="EMBL" id="EDS45898.1"/>
    </source>
</evidence>
<dbReference type="SMART" id="SM00256">
    <property type="entry name" value="FBOX"/>
    <property type="match status" value="1"/>
</dbReference>
<protein>
    <recommendedName>
        <fullName evidence="1">F-box domain-containing protein</fullName>
    </recommendedName>
</protein>
<dbReference type="Gene3D" id="3.80.10.10">
    <property type="entry name" value="Ribonuclease Inhibitor"/>
    <property type="match status" value="1"/>
</dbReference>
<dbReference type="HOGENOM" id="CLU_030454_0_0_1"/>
<reference evidence="2" key="1">
    <citation type="submission" date="2007-03" db="EMBL/GenBank/DDBJ databases">
        <title>Annotation of Culex pipiens quinquefasciatus.</title>
        <authorList>
            <consortium name="The Broad Institute Genome Sequencing Platform"/>
            <person name="Atkinson P.W."/>
            <person name="Hemingway J."/>
            <person name="Christensen B.M."/>
            <person name="Higgs S."/>
            <person name="Kodira C."/>
            <person name="Hannick L."/>
            <person name="Megy K."/>
            <person name="O'Leary S."/>
            <person name="Pearson M."/>
            <person name="Haas B.J."/>
            <person name="Mauceli E."/>
            <person name="Wortman J.R."/>
            <person name="Lee N.H."/>
            <person name="Guigo R."/>
            <person name="Stanke M."/>
            <person name="Alvarado L."/>
            <person name="Amedeo P."/>
            <person name="Antoine C.H."/>
            <person name="Arensburger P."/>
            <person name="Bidwell S.L."/>
            <person name="Crawford M."/>
            <person name="Camaro F."/>
            <person name="Devon K."/>
            <person name="Engels R."/>
            <person name="Hammond M."/>
            <person name="Howarth C."/>
            <person name="Koehrsen M."/>
            <person name="Lawson D."/>
            <person name="Montgomery P."/>
            <person name="Nene V."/>
            <person name="Nusbaum C."/>
            <person name="Puiu D."/>
            <person name="Romero-Severson J."/>
            <person name="Severson D.W."/>
            <person name="Shumway M."/>
            <person name="Sisk P."/>
            <person name="Stolte C."/>
            <person name="Zeng Q."/>
            <person name="Eisenstadt E."/>
            <person name="Fraser-Liggett C."/>
            <person name="Strausberg R."/>
            <person name="Galagan J."/>
            <person name="Birren B."/>
            <person name="Collins F.H."/>
        </authorList>
    </citation>
    <scope>NUCLEOTIDE SEQUENCE [LARGE SCALE GENOMIC DNA]</scope>
    <source>
        <strain evidence="2">JHB</strain>
    </source>
</reference>
<dbReference type="EnsemblMetazoa" id="CPIJ017727-RA">
    <property type="protein sequence ID" value="CPIJ017727-PA"/>
    <property type="gene ID" value="CPIJ017727"/>
</dbReference>
<organism>
    <name type="scientific">Culex quinquefasciatus</name>
    <name type="common">Southern house mosquito</name>
    <name type="synonym">Culex pungens</name>
    <dbReference type="NCBI Taxonomy" id="7176"/>
    <lineage>
        <taxon>Eukaryota</taxon>
        <taxon>Metazoa</taxon>
        <taxon>Ecdysozoa</taxon>
        <taxon>Arthropoda</taxon>
        <taxon>Hexapoda</taxon>
        <taxon>Insecta</taxon>
        <taxon>Pterygota</taxon>
        <taxon>Neoptera</taxon>
        <taxon>Endopterygota</taxon>
        <taxon>Diptera</taxon>
        <taxon>Nematocera</taxon>
        <taxon>Culicoidea</taxon>
        <taxon>Culicidae</taxon>
        <taxon>Culicinae</taxon>
        <taxon>Culicini</taxon>
        <taxon>Culex</taxon>
        <taxon>Culex</taxon>
    </lineage>
</organism>
<dbReference type="InterPro" id="IPR032675">
    <property type="entry name" value="LRR_dom_sf"/>
</dbReference>
<name>B0XE65_CULQU</name>
<dbReference type="Gene3D" id="1.20.1280.50">
    <property type="match status" value="1"/>
</dbReference>
<dbReference type="KEGG" id="cqu:CpipJ_CPIJ017727"/>
<dbReference type="InterPro" id="IPR036047">
    <property type="entry name" value="F-box-like_dom_sf"/>
</dbReference>
<dbReference type="PANTHER" id="PTHR38926">
    <property type="entry name" value="F-BOX DOMAIN CONTAINING PROTEIN, EXPRESSED"/>
    <property type="match status" value="1"/>
</dbReference>
<proteinExistence type="predicted"/>
<dbReference type="VEuPathDB" id="VectorBase:CPIJ017727"/>
<dbReference type="SUPFAM" id="SSF81383">
    <property type="entry name" value="F-box domain"/>
    <property type="match status" value="1"/>
</dbReference>
<dbReference type="SUPFAM" id="SSF52047">
    <property type="entry name" value="RNI-like"/>
    <property type="match status" value="1"/>
</dbReference>
<dbReference type="Proteomes" id="UP000002320">
    <property type="component" value="Unassembled WGS sequence"/>
</dbReference>
<keyword evidence="4" id="KW-1185">Reference proteome</keyword>
<dbReference type="PROSITE" id="PS50181">
    <property type="entry name" value="FBOX"/>
    <property type="match status" value="1"/>
</dbReference>
<dbReference type="PANTHER" id="PTHR38926:SF5">
    <property type="entry name" value="F-BOX AND LEUCINE-RICH REPEAT PROTEIN 6"/>
    <property type="match status" value="1"/>
</dbReference>
<dbReference type="InterPro" id="IPR001810">
    <property type="entry name" value="F-box_dom"/>
</dbReference>